<dbReference type="AlphaFoldDB" id="A0A375I360"/>
<name>A0A375I360_9ACTN</name>
<protein>
    <submittedName>
        <fullName evidence="3">YCII-related</fullName>
    </submittedName>
</protein>
<reference evidence="4" key="1">
    <citation type="submission" date="2018-02" db="EMBL/GenBank/DDBJ databases">
        <authorList>
            <person name="Hornung B."/>
        </authorList>
    </citation>
    <scope>NUCLEOTIDE SEQUENCE [LARGE SCALE GENOMIC DNA]</scope>
</reference>
<dbReference type="Gene3D" id="3.30.70.1060">
    <property type="entry name" value="Dimeric alpha+beta barrel"/>
    <property type="match status" value="1"/>
</dbReference>
<sequence length="95" mass="10164">MSFFTINYTYDPAKDADAVRPVHRAYLRELYAAGSLKAAGPLLGTDPVRALLIVEAPDEAAATALSDADPMVTEGIVSDRSVIEWNPVTGIFAQP</sequence>
<gene>
    <name evidence="3" type="ORF">PROPJV5_2237</name>
</gene>
<evidence type="ECO:0000259" key="2">
    <source>
        <dbReference type="Pfam" id="PF03795"/>
    </source>
</evidence>
<organism evidence="3 4">
    <name type="scientific">Propionibacterium ruminifibrarum</name>
    <dbReference type="NCBI Taxonomy" id="1962131"/>
    <lineage>
        <taxon>Bacteria</taxon>
        <taxon>Bacillati</taxon>
        <taxon>Actinomycetota</taxon>
        <taxon>Actinomycetes</taxon>
        <taxon>Propionibacteriales</taxon>
        <taxon>Propionibacteriaceae</taxon>
        <taxon>Propionibacterium</taxon>
    </lineage>
</organism>
<dbReference type="Proteomes" id="UP000265962">
    <property type="component" value="Unassembled WGS sequence"/>
</dbReference>
<comment type="similarity">
    <text evidence="1">Belongs to the YciI family.</text>
</comment>
<dbReference type="InterPro" id="IPR005545">
    <property type="entry name" value="YCII"/>
</dbReference>
<dbReference type="EMBL" id="OMOH01000011">
    <property type="protein sequence ID" value="SPF69282.1"/>
    <property type="molecule type" value="Genomic_DNA"/>
</dbReference>
<evidence type="ECO:0000256" key="1">
    <source>
        <dbReference type="ARBA" id="ARBA00007689"/>
    </source>
</evidence>
<accession>A0A375I360</accession>
<feature type="domain" description="YCII-related" evidence="2">
    <location>
        <begin position="6"/>
        <end position="86"/>
    </location>
</feature>
<dbReference type="Pfam" id="PF03795">
    <property type="entry name" value="YCII"/>
    <property type="match status" value="1"/>
</dbReference>
<keyword evidence="4" id="KW-1185">Reference proteome</keyword>
<dbReference type="RefSeq" id="WP_119716384.1">
    <property type="nucleotide sequence ID" value="NZ_OMOH01000011.1"/>
</dbReference>
<dbReference type="OrthoDB" id="8968203at2"/>
<dbReference type="SUPFAM" id="SSF54909">
    <property type="entry name" value="Dimeric alpha+beta barrel"/>
    <property type="match status" value="1"/>
</dbReference>
<proteinExistence type="inferred from homology"/>
<evidence type="ECO:0000313" key="4">
    <source>
        <dbReference type="Proteomes" id="UP000265962"/>
    </source>
</evidence>
<dbReference type="InterPro" id="IPR011008">
    <property type="entry name" value="Dimeric_a/b-barrel"/>
</dbReference>
<evidence type="ECO:0000313" key="3">
    <source>
        <dbReference type="EMBL" id="SPF69282.1"/>
    </source>
</evidence>